<feature type="compositionally biased region" description="Polar residues" evidence="1">
    <location>
        <begin position="10"/>
        <end position="28"/>
    </location>
</feature>
<dbReference type="SUPFAM" id="SSF52113">
    <property type="entry name" value="BRCT domain"/>
    <property type="match status" value="1"/>
</dbReference>
<organism evidence="3">
    <name type="scientific">Ditylum brightwellii</name>
    <dbReference type="NCBI Taxonomy" id="49249"/>
    <lineage>
        <taxon>Eukaryota</taxon>
        <taxon>Sar</taxon>
        <taxon>Stramenopiles</taxon>
        <taxon>Ochrophyta</taxon>
        <taxon>Bacillariophyta</taxon>
        <taxon>Mediophyceae</taxon>
        <taxon>Lithodesmiophycidae</taxon>
        <taxon>Lithodesmiales</taxon>
        <taxon>Lithodesmiaceae</taxon>
        <taxon>Ditylum</taxon>
    </lineage>
</organism>
<feature type="compositionally biased region" description="Polar residues" evidence="1">
    <location>
        <begin position="162"/>
        <end position="173"/>
    </location>
</feature>
<evidence type="ECO:0000313" key="3">
    <source>
        <dbReference type="EMBL" id="CAE4586711.1"/>
    </source>
</evidence>
<gene>
    <name evidence="3" type="ORF">DBRI00130_LOCUS4298</name>
</gene>
<feature type="region of interest" description="Disordered" evidence="1">
    <location>
        <begin position="153"/>
        <end position="189"/>
    </location>
</feature>
<feature type="domain" description="BRCT" evidence="2">
    <location>
        <begin position="657"/>
        <end position="737"/>
    </location>
</feature>
<feature type="compositionally biased region" description="Basic and acidic residues" evidence="1">
    <location>
        <begin position="95"/>
        <end position="108"/>
    </location>
</feature>
<sequence length="1028" mass="115813">MLEEGMSLATGRNSFPTATQEQTRASKSTKPEDEVNTVPPFEQRKYVSVSRKESSRSVSVSKKRGTSTPPVSAPPKSSQNRSTDLKTNVNIVPPSEKRKSVTPSRRESSCAVPASKRKRRIEESESEDEDDEVVLSRLERIEKGRVRKRKRLDFDDEGPGVGNSNNISVPNNQSRSGKKERTTRKRGKFSASPIKYSEIASHPKNSTSKIGVIGDISFQDLWKICQENGWRYCQGPEPHQNVYVPPEGTVRMGSRFGIDFFSAEQLWHEAERRGLVDLTSDEDKKDRVLPSETTSRLSTSAPRKDHNTVTENSKCSSTLSEKEASPHKIDNDTCFYHGSKLLTEHSLKTFCKIMKEFTVKMESSSFNGLLFTPLWDRLREQGEEDMQWRYAKSRWYWFLSPKSKGIKKGREGEDFFTSEESVVRGVLTEVFRLLEQPFAGIEPRIAKFEQILSQALEKNVRFDDMCQVYGQNGRTRLTRRRGKSPSLCQNEKKIESVSCPVQATKEDEKGLIQSQRPKNGAKALVEVHKKTDRMKVENKTGLGLIPGNEIDDREDIVTMDGINLLRVMRAEARMSPLKSCSDKVPPEMKDKKAKVRTPKKKIKVSREESTVDLKTVASQCSPSKIICHLSQTQSPSHESHKNSSNMSSIISRLQKRDVNLPLHGLSFVLSGVKPSIAESIINLGGEVIDEVGRHVINRSNVEGKLFFISHATCRRKLKYILAVAHGVPMLHYSWVEELAAQQKGEDPPNPFDSDLFERKRLPVGLSIKTGMFPLQRTKHANKWTPPGYENNGEGVFHGMSLAVVLENKDSEKHWRLILSAAGAKVVGSSALKEKGCHLDAVLVDALSLPPHTTASPARVGAIISLMKKQKDFSSQDSPDLIDLSWALQCLIQRRQISFESEKRFFLSLDKVEHIFSLKVKTGKDLVRYEVGDPVKFGKKQGVSFGRIVRIHIAADKTRKSMLDIQLMEQNSDHELMDGGKTIVTIDESALRGHIVLLSRRDFESVRRGYLQNLEVESSIFMLKKAKGK</sequence>
<feature type="compositionally biased region" description="Polar residues" evidence="1">
    <location>
        <begin position="309"/>
        <end position="319"/>
    </location>
</feature>
<protein>
    <recommendedName>
        <fullName evidence="2">BRCT domain-containing protein</fullName>
    </recommendedName>
</protein>
<feature type="region of interest" description="Disordered" evidence="1">
    <location>
        <begin position="283"/>
        <end position="322"/>
    </location>
</feature>
<proteinExistence type="predicted"/>
<name>A0A7S4V2Y1_9STRA</name>
<dbReference type="PROSITE" id="PS50172">
    <property type="entry name" value="BRCT"/>
    <property type="match status" value="1"/>
</dbReference>
<feature type="compositionally biased region" description="Polar residues" evidence="1">
    <location>
        <begin position="291"/>
        <end position="301"/>
    </location>
</feature>
<dbReference type="InterPro" id="IPR036420">
    <property type="entry name" value="BRCT_dom_sf"/>
</dbReference>
<dbReference type="AlphaFoldDB" id="A0A7S4V2Y1"/>
<evidence type="ECO:0000259" key="2">
    <source>
        <dbReference type="PROSITE" id="PS50172"/>
    </source>
</evidence>
<dbReference type="Gene3D" id="3.40.50.10190">
    <property type="entry name" value="BRCT domain"/>
    <property type="match status" value="2"/>
</dbReference>
<feature type="compositionally biased region" description="Basic residues" evidence="1">
    <location>
        <begin position="591"/>
        <end position="603"/>
    </location>
</feature>
<accession>A0A7S4V2Y1</accession>
<reference evidence="3" key="1">
    <citation type="submission" date="2021-01" db="EMBL/GenBank/DDBJ databases">
        <authorList>
            <person name="Corre E."/>
            <person name="Pelletier E."/>
            <person name="Niang G."/>
            <person name="Scheremetjew M."/>
            <person name="Finn R."/>
            <person name="Kale V."/>
            <person name="Holt S."/>
            <person name="Cochrane G."/>
            <person name="Meng A."/>
            <person name="Brown T."/>
            <person name="Cohen L."/>
        </authorList>
    </citation>
    <scope>NUCLEOTIDE SEQUENCE</scope>
    <source>
        <strain evidence="3">GSO104</strain>
    </source>
</reference>
<feature type="compositionally biased region" description="Polar residues" evidence="1">
    <location>
        <begin position="66"/>
        <end position="90"/>
    </location>
</feature>
<feature type="compositionally biased region" description="Basic and acidic residues" evidence="1">
    <location>
        <begin position="42"/>
        <end position="55"/>
    </location>
</feature>
<feature type="compositionally biased region" description="Basic residues" evidence="1">
    <location>
        <begin position="176"/>
        <end position="188"/>
    </location>
</feature>
<feature type="compositionally biased region" description="Acidic residues" evidence="1">
    <location>
        <begin position="124"/>
        <end position="133"/>
    </location>
</feature>
<feature type="compositionally biased region" description="Basic and acidic residues" evidence="1">
    <location>
        <begin position="580"/>
        <end position="590"/>
    </location>
</feature>
<dbReference type="InterPro" id="IPR001357">
    <property type="entry name" value="BRCT_dom"/>
</dbReference>
<evidence type="ECO:0000256" key="1">
    <source>
        <dbReference type="SAM" id="MobiDB-lite"/>
    </source>
</evidence>
<feature type="region of interest" description="Disordered" evidence="1">
    <location>
        <begin position="1"/>
        <end position="133"/>
    </location>
</feature>
<dbReference type="EMBL" id="HBNS01005283">
    <property type="protein sequence ID" value="CAE4586711.1"/>
    <property type="molecule type" value="Transcribed_RNA"/>
</dbReference>
<feature type="region of interest" description="Disordered" evidence="1">
    <location>
        <begin position="577"/>
        <end position="603"/>
    </location>
</feature>